<evidence type="ECO:0000256" key="1">
    <source>
        <dbReference type="ARBA" id="ARBA00022723"/>
    </source>
</evidence>
<gene>
    <name evidence="3" type="ORF">DILT_LOCUS12962</name>
</gene>
<name>A0A3P7LLD7_DIBLA</name>
<dbReference type="Gene3D" id="2.70.150.10">
    <property type="entry name" value="Calcium-transporting ATPase, cytoplasmic transduction domain A"/>
    <property type="match status" value="1"/>
</dbReference>
<dbReference type="Proteomes" id="UP000281553">
    <property type="component" value="Unassembled WGS sequence"/>
</dbReference>
<sequence length="134" mass="14768">MLTGEAMPVLKNIGDDVIGGSINLTGLLYAQATHVGSESALTQIVSLVEDAQSSKPELSFMGSFPQLIQVLGSKYISHRQPCISLRMLLVTVKDTSIIRIIQDERELDGHFCFTRALGQPCSDEDCLRCYHRDL</sequence>
<keyword evidence="4" id="KW-1185">Reference proteome</keyword>
<dbReference type="OrthoDB" id="6284271at2759"/>
<reference evidence="3 4" key="1">
    <citation type="submission" date="2018-11" db="EMBL/GenBank/DDBJ databases">
        <authorList>
            <consortium name="Pathogen Informatics"/>
        </authorList>
    </citation>
    <scope>NUCLEOTIDE SEQUENCE [LARGE SCALE GENOMIC DNA]</scope>
</reference>
<accession>A0A3P7LLD7</accession>
<dbReference type="PANTHER" id="PTHR46594:SF4">
    <property type="entry name" value="P-TYPE CATION-TRANSPORTING ATPASE"/>
    <property type="match status" value="1"/>
</dbReference>
<organism evidence="3 4">
    <name type="scientific">Dibothriocephalus latus</name>
    <name type="common">Fish tapeworm</name>
    <name type="synonym">Diphyllobothrium latum</name>
    <dbReference type="NCBI Taxonomy" id="60516"/>
    <lineage>
        <taxon>Eukaryota</taxon>
        <taxon>Metazoa</taxon>
        <taxon>Spiralia</taxon>
        <taxon>Lophotrochozoa</taxon>
        <taxon>Platyhelminthes</taxon>
        <taxon>Cestoda</taxon>
        <taxon>Eucestoda</taxon>
        <taxon>Diphyllobothriidea</taxon>
        <taxon>Diphyllobothriidae</taxon>
        <taxon>Dibothriocephalus</taxon>
    </lineage>
</organism>
<dbReference type="SUPFAM" id="SSF81653">
    <property type="entry name" value="Calcium ATPase, transduction domain A"/>
    <property type="match status" value="1"/>
</dbReference>
<feature type="domain" description="P-type ATPase A" evidence="2">
    <location>
        <begin position="1"/>
        <end position="49"/>
    </location>
</feature>
<dbReference type="InterPro" id="IPR008250">
    <property type="entry name" value="ATPase_P-typ_transduc_dom_A_sf"/>
</dbReference>
<dbReference type="Pfam" id="PF00122">
    <property type="entry name" value="E1-E2_ATPase"/>
    <property type="match status" value="1"/>
</dbReference>
<evidence type="ECO:0000313" key="4">
    <source>
        <dbReference type="Proteomes" id="UP000281553"/>
    </source>
</evidence>
<protein>
    <recommendedName>
        <fullName evidence="2">P-type ATPase A domain-containing protein</fullName>
    </recommendedName>
</protein>
<keyword evidence="1" id="KW-0479">Metal-binding</keyword>
<dbReference type="AlphaFoldDB" id="A0A3P7LLD7"/>
<dbReference type="PANTHER" id="PTHR46594">
    <property type="entry name" value="P-TYPE CATION-TRANSPORTING ATPASE"/>
    <property type="match status" value="1"/>
</dbReference>
<dbReference type="EMBL" id="UYRU01068315">
    <property type="protein sequence ID" value="VDN17574.1"/>
    <property type="molecule type" value="Genomic_DNA"/>
</dbReference>
<dbReference type="InterPro" id="IPR059000">
    <property type="entry name" value="ATPase_P-type_domA"/>
</dbReference>
<evidence type="ECO:0000313" key="3">
    <source>
        <dbReference type="EMBL" id="VDN17574.1"/>
    </source>
</evidence>
<proteinExistence type="predicted"/>
<dbReference type="GO" id="GO:0046872">
    <property type="term" value="F:metal ion binding"/>
    <property type="evidence" value="ECO:0007669"/>
    <property type="project" value="UniProtKB-KW"/>
</dbReference>
<evidence type="ECO:0000259" key="2">
    <source>
        <dbReference type="Pfam" id="PF00122"/>
    </source>
</evidence>